<evidence type="ECO:0000313" key="2">
    <source>
        <dbReference type="Proteomes" id="UP000051790"/>
    </source>
</evidence>
<dbReference type="AlphaFoldDB" id="A0A0R1QBX3"/>
<keyword evidence="2" id="KW-1185">Reference proteome</keyword>
<dbReference type="PATRIC" id="fig|1423769.4.peg.2082"/>
<reference evidence="1 2" key="1">
    <citation type="journal article" date="2015" name="Genome Announc.">
        <title>Expanding the biotechnology potential of lactobacilli through comparative genomics of 213 strains and associated genera.</title>
        <authorList>
            <person name="Sun Z."/>
            <person name="Harris H.M."/>
            <person name="McCann A."/>
            <person name="Guo C."/>
            <person name="Argimon S."/>
            <person name="Zhang W."/>
            <person name="Yang X."/>
            <person name="Jeffery I.B."/>
            <person name="Cooney J.C."/>
            <person name="Kagawa T.F."/>
            <person name="Liu W."/>
            <person name="Song Y."/>
            <person name="Salvetti E."/>
            <person name="Wrobel A."/>
            <person name="Rasinkangas P."/>
            <person name="Parkhill J."/>
            <person name="Rea M.C."/>
            <person name="O'Sullivan O."/>
            <person name="Ritari J."/>
            <person name="Douillard F.P."/>
            <person name="Paul Ross R."/>
            <person name="Yang R."/>
            <person name="Briner A.E."/>
            <person name="Felis G.E."/>
            <person name="de Vos W.M."/>
            <person name="Barrangou R."/>
            <person name="Klaenhammer T.R."/>
            <person name="Caufield P.W."/>
            <person name="Cui Y."/>
            <person name="Zhang H."/>
            <person name="O'Toole P.W."/>
        </authorList>
    </citation>
    <scope>NUCLEOTIDE SEQUENCE [LARGE SCALE GENOMIC DNA]</scope>
    <source>
        <strain evidence="1 2">DSM 13343</strain>
    </source>
</reference>
<accession>A0A0R1QBX3</accession>
<organism evidence="1 2">
    <name type="scientific">Lacticaseibacillus manihotivorans DSM 13343 = JCM 12514</name>
    <dbReference type="NCBI Taxonomy" id="1423769"/>
    <lineage>
        <taxon>Bacteria</taxon>
        <taxon>Bacillati</taxon>
        <taxon>Bacillota</taxon>
        <taxon>Bacilli</taxon>
        <taxon>Lactobacillales</taxon>
        <taxon>Lactobacillaceae</taxon>
        <taxon>Lacticaseibacillus</taxon>
    </lineage>
</organism>
<comment type="caution">
    <text evidence="1">The sequence shown here is derived from an EMBL/GenBank/DDBJ whole genome shotgun (WGS) entry which is preliminary data.</text>
</comment>
<proteinExistence type="predicted"/>
<dbReference type="RefSeq" id="WP_054715608.1">
    <property type="nucleotide sequence ID" value="NZ_AZEU01000232.1"/>
</dbReference>
<gene>
    <name evidence="1" type="ORF">FD01_GL001932</name>
</gene>
<dbReference type="OrthoDB" id="2332329at2"/>
<dbReference type="EMBL" id="AZEU01000232">
    <property type="protein sequence ID" value="KRL42182.1"/>
    <property type="molecule type" value="Genomic_DNA"/>
</dbReference>
<protein>
    <submittedName>
        <fullName evidence="1">Uncharacterized protein</fullName>
    </submittedName>
</protein>
<sequence>MMQTDEEKLEYRKRVLPGYAEFYEMSDEARETYVVNLVNEALIKEGIAPIDRLLTDEEVEVASQKLYGPKKKASFLSRLRRA</sequence>
<name>A0A0R1QBX3_9LACO</name>
<dbReference type="Proteomes" id="UP000051790">
    <property type="component" value="Unassembled WGS sequence"/>
</dbReference>
<evidence type="ECO:0000313" key="1">
    <source>
        <dbReference type="EMBL" id="KRL42182.1"/>
    </source>
</evidence>